<dbReference type="PANTHER" id="PTHR44591:SF3">
    <property type="entry name" value="RESPONSE REGULATORY DOMAIN-CONTAINING PROTEIN"/>
    <property type="match status" value="1"/>
</dbReference>
<accession>W0JR98</accession>
<dbReference type="GeneID" id="25146672"/>
<dbReference type="Gene3D" id="3.40.50.2300">
    <property type="match status" value="1"/>
</dbReference>
<geneLocation type="plasmid" evidence="4">
    <name>unnamed</name>
</geneLocation>
<dbReference type="InterPro" id="IPR001789">
    <property type="entry name" value="Sig_transdc_resp-reg_receiver"/>
</dbReference>
<dbReference type="Pfam" id="PF00072">
    <property type="entry name" value="Response_reg"/>
    <property type="match status" value="1"/>
</dbReference>
<dbReference type="KEGG" id="hlr:HALLA_02415"/>
<reference evidence="4 5" key="1">
    <citation type="submission" date="2014-01" db="EMBL/GenBank/DDBJ databases">
        <authorList>
            <consortium name="DOE Joint Genome Institute"/>
            <person name="Anderson I."/>
            <person name="Huntemann M."/>
            <person name="Han J."/>
            <person name="Chen A."/>
            <person name="Kyrpides N."/>
            <person name="Mavromatis K."/>
            <person name="Markowitz V."/>
            <person name="Palaniappan K."/>
            <person name="Ivanova N."/>
            <person name="Schaumberg A."/>
            <person name="Pati A."/>
            <person name="Liolios K."/>
            <person name="Nordberg H.P."/>
            <person name="Cantor M.N."/>
            <person name="Hua S.X."/>
            <person name="Woyke T."/>
        </authorList>
    </citation>
    <scope>NUCLEOTIDE SEQUENCE [LARGE SCALE GENOMIC DNA]</scope>
    <source>
        <strain evidence="4 5">XH-48</strain>
        <plasmid evidence="5">1</plasmid>
    </source>
</reference>
<evidence type="ECO:0000256" key="1">
    <source>
        <dbReference type="ARBA" id="ARBA00022553"/>
    </source>
</evidence>
<dbReference type="InterPro" id="IPR050595">
    <property type="entry name" value="Bact_response_regulator"/>
</dbReference>
<organism evidence="4 5">
    <name type="scientific">Halostagnicola larsenii XH-48</name>
    <dbReference type="NCBI Taxonomy" id="797299"/>
    <lineage>
        <taxon>Archaea</taxon>
        <taxon>Methanobacteriati</taxon>
        <taxon>Methanobacteriota</taxon>
        <taxon>Stenosarchaea group</taxon>
        <taxon>Halobacteria</taxon>
        <taxon>Halobacteriales</taxon>
        <taxon>Natrialbaceae</taxon>
        <taxon>Halostagnicola</taxon>
    </lineage>
</organism>
<protein>
    <recommendedName>
        <fullName evidence="3">Response regulatory domain-containing protein</fullName>
    </recommendedName>
</protein>
<dbReference type="GO" id="GO:0000160">
    <property type="term" value="P:phosphorelay signal transduction system"/>
    <property type="evidence" value="ECO:0007669"/>
    <property type="project" value="InterPro"/>
</dbReference>
<dbReference type="eggNOG" id="arCOG02386">
    <property type="taxonomic scope" value="Archaea"/>
</dbReference>
<dbReference type="PROSITE" id="PS50110">
    <property type="entry name" value="RESPONSE_REGULATORY"/>
    <property type="match status" value="1"/>
</dbReference>
<keyword evidence="1 2" id="KW-0597">Phosphoprotein</keyword>
<dbReference type="OrthoDB" id="109251at2157"/>
<dbReference type="EMBL" id="CP007056">
    <property type="protein sequence ID" value="AHG01251.1"/>
    <property type="molecule type" value="Genomic_DNA"/>
</dbReference>
<dbReference type="PANTHER" id="PTHR44591">
    <property type="entry name" value="STRESS RESPONSE REGULATOR PROTEIN 1"/>
    <property type="match status" value="1"/>
</dbReference>
<dbReference type="eggNOG" id="arCOG02452">
    <property type="taxonomic scope" value="Archaea"/>
</dbReference>
<name>W0JR98_9EURY</name>
<evidence type="ECO:0000256" key="2">
    <source>
        <dbReference type="PROSITE-ProRule" id="PRU00169"/>
    </source>
</evidence>
<dbReference type="SUPFAM" id="SSF52172">
    <property type="entry name" value="CheY-like"/>
    <property type="match status" value="1"/>
</dbReference>
<dbReference type="RefSeq" id="WP_084569046.1">
    <property type="nucleotide sequence ID" value="NZ_CP007056.1"/>
</dbReference>
<dbReference type="Pfam" id="PF24336">
    <property type="entry name" value="DUF7504"/>
    <property type="match status" value="1"/>
</dbReference>
<dbReference type="Proteomes" id="UP000019024">
    <property type="component" value="Plasmid unnamed"/>
</dbReference>
<feature type="modified residue" description="4-aspartylphosphate" evidence="2">
    <location>
        <position position="56"/>
    </location>
</feature>
<evidence type="ECO:0000259" key="3">
    <source>
        <dbReference type="PROSITE" id="PS50110"/>
    </source>
</evidence>
<evidence type="ECO:0000313" key="5">
    <source>
        <dbReference type="Proteomes" id="UP000019024"/>
    </source>
</evidence>
<dbReference type="SMART" id="SM00448">
    <property type="entry name" value="REC"/>
    <property type="match status" value="1"/>
</dbReference>
<evidence type="ECO:0000313" key="4">
    <source>
        <dbReference type="EMBL" id="AHG01251.1"/>
    </source>
</evidence>
<keyword evidence="5" id="KW-1185">Reference proteome</keyword>
<dbReference type="HOGENOM" id="CLU_736939_0_0_2"/>
<gene>
    <name evidence="4" type="ORF">HALLA_02415</name>
</gene>
<dbReference type="CDD" id="cd00156">
    <property type="entry name" value="REC"/>
    <property type="match status" value="1"/>
</dbReference>
<dbReference type="InterPro" id="IPR055927">
    <property type="entry name" value="DUF7504"/>
</dbReference>
<keyword evidence="4" id="KW-0614">Plasmid</keyword>
<sequence>MSNQTRVLYVNDTPESLRTWADFLADHSELAVTTAASVSEGVTAISTGEFDCVLSDLSMTDARNLEFLTEVRTRDPEIPFILFTADEQDRTINEAIEKGADDYLSKSLAMETEDVLLRRIRQLTEDTTTQTANGDVSKPMSIDIIDLDRTETGHGGVEKGERNLSGRANHESLGEPVAIGSEPKPIRYDPPDVTSTLIQADTATKRERASCQDILATARGEAPNVVLIRYKRIGESALSEIVARANRTTIISIGYTQPTPSRLESDVEIIRIDSPTDLTRLGIVTTGIVSGWKSQPAKSILCFDTVSVLLQYKTVKQVFQFLHILLAKLRSAGVTSYFHLDHTAESQQDVNSLKPIFDNILEVSSDRVDVVSETR</sequence>
<dbReference type="AlphaFoldDB" id="W0JR98"/>
<proteinExistence type="predicted"/>
<dbReference type="InterPro" id="IPR011006">
    <property type="entry name" value="CheY-like_superfamily"/>
</dbReference>
<feature type="domain" description="Response regulatory" evidence="3">
    <location>
        <begin position="6"/>
        <end position="121"/>
    </location>
</feature>